<protein>
    <submittedName>
        <fullName evidence="1">Uncharacterized protein</fullName>
    </submittedName>
</protein>
<keyword evidence="2" id="KW-1185">Reference proteome</keyword>
<comment type="caution">
    <text evidence="1">The sequence shown here is derived from an EMBL/GenBank/DDBJ whole genome shotgun (WGS) entry which is preliminary data.</text>
</comment>
<reference evidence="1" key="1">
    <citation type="journal article" date="2023" name="G3 (Bethesda)">
        <title>A reference genome for the long-term kleptoplast-retaining sea slug Elysia crispata morphotype clarki.</title>
        <authorList>
            <person name="Eastman K.E."/>
            <person name="Pendleton A.L."/>
            <person name="Shaikh M.A."/>
            <person name="Suttiyut T."/>
            <person name="Ogas R."/>
            <person name="Tomko P."/>
            <person name="Gavelis G."/>
            <person name="Widhalm J.R."/>
            <person name="Wisecaver J.H."/>
        </authorList>
    </citation>
    <scope>NUCLEOTIDE SEQUENCE</scope>
    <source>
        <strain evidence="1">ECLA1</strain>
    </source>
</reference>
<organism evidence="1 2">
    <name type="scientific">Elysia crispata</name>
    <name type="common">lettuce slug</name>
    <dbReference type="NCBI Taxonomy" id="231223"/>
    <lineage>
        <taxon>Eukaryota</taxon>
        <taxon>Metazoa</taxon>
        <taxon>Spiralia</taxon>
        <taxon>Lophotrochozoa</taxon>
        <taxon>Mollusca</taxon>
        <taxon>Gastropoda</taxon>
        <taxon>Heterobranchia</taxon>
        <taxon>Euthyneura</taxon>
        <taxon>Panpulmonata</taxon>
        <taxon>Sacoglossa</taxon>
        <taxon>Placobranchoidea</taxon>
        <taxon>Plakobranchidae</taxon>
        <taxon>Elysia</taxon>
    </lineage>
</organism>
<dbReference type="Proteomes" id="UP001283361">
    <property type="component" value="Unassembled WGS sequence"/>
</dbReference>
<accession>A0AAE1AKR7</accession>
<evidence type="ECO:0000313" key="1">
    <source>
        <dbReference type="EMBL" id="KAK3788487.1"/>
    </source>
</evidence>
<dbReference type="AlphaFoldDB" id="A0AAE1AKR7"/>
<evidence type="ECO:0000313" key="2">
    <source>
        <dbReference type="Proteomes" id="UP001283361"/>
    </source>
</evidence>
<dbReference type="EMBL" id="JAWDGP010001758">
    <property type="protein sequence ID" value="KAK3788487.1"/>
    <property type="molecule type" value="Genomic_DNA"/>
</dbReference>
<name>A0AAE1AKR7_9GAST</name>
<sequence length="92" mass="10402">MDLGCSVESTKNRVKANDIGVTSSYKFQTAPMMHASSGGLAVLCLPEEYKSIRFNPSFVLTIKARGEIVRWRTLHNLYGKKGIHVYRRGWNL</sequence>
<gene>
    <name evidence="1" type="ORF">RRG08_004782</name>
</gene>
<proteinExistence type="predicted"/>